<evidence type="ECO:0000313" key="1">
    <source>
        <dbReference type="EMBL" id="CAH1402548.1"/>
    </source>
</evidence>
<sequence>MKDPFSMTSGVFASRKVDRGRELSPHLAEGNLVVEPQVKECWISELPKAASQVDAQRLPPSHIDSFYTVQTSRAALI</sequence>
<accession>A0A9P0MPJ8</accession>
<dbReference type="EMBL" id="OV725081">
    <property type="protein sequence ID" value="CAH1402548.1"/>
    <property type="molecule type" value="Genomic_DNA"/>
</dbReference>
<proteinExistence type="predicted"/>
<dbReference type="AlphaFoldDB" id="A0A9P0MPJ8"/>
<dbReference type="OrthoDB" id="10605431at2759"/>
<keyword evidence="2" id="KW-1185">Reference proteome</keyword>
<evidence type="ECO:0000313" key="2">
    <source>
        <dbReference type="Proteomes" id="UP001152798"/>
    </source>
</evidence>
<dbReference type="Proteomes" id="UP001152798">
    <property type="component" value="Chromosome 5"/>
</dbReference>
<protein>
    <submittedName>
        <fullName evidence="1">Uncharacterized protein</fullName>
    </submittedName>
</protein>
<reference evidence="1" key="1">
    <citation type="submission" date="2022-01" db="EMBL/GenBank/DDBJ databases">
        <authorList>
            <person name="King R."/>
        </authorList>
    </citation>
    <scope>NUCLEOTIDE SEQUENCE</scope>
</reference>
<organism evidence="1 2">
    <name type="scientific">Nezara viridula</name>
    <name type="common">Southern green stink bug</name>
    <name type="synonym">Cimex viridulus</name>
    <dbReference type="NCBI Taxonomy" id="85310"/>
    <lineage>
        <taxon>Eukaryota</taxon>
        <taxon>Metazoa</taxon>
        <taxon>Ecdysozoa</taxon>
        <taxon>Arthropoda</taxon>
        <taxon>Hexapoda</taxon>
        <taxon>Insecta</taxon>
        <taxon>Pterygota</taxon>
        <taxon>Neoptera</taxon>
        <taxon>Paraneoptera</taxon>
        <taxon>Hemiptera</taxon>
        <taxon>Heteroptera</taxon>
        <taxon>Panheteroptera</taxon>
        <taxon>Pentatomomorpha</taxon>
        <taxon>Pentatomoidea</taxon>
        <taxon>Pentatomidae</taxon>
        <taxon>Pentatominae</taxon>
        <taxon>Nezara</taxon>
    </lineage>
</organism>
<name>A0A9P0MPJ8_NEZVI</name>
<gene>
    <name evidence="1" type="ORF">NEZAVI_LOCUS11347</name>
</gene>